<proteinExistence type="predicted"/>
<evidence type="ECO:0000313" key="3">
    <source>
        <dbReference type="EMBL" id="PST85181.1"/>
    </source>
</evidence>
<reference evidence="3 4" key="1">
    <citation type="submission" date="2018-03" db="EMBL/GenBank/DDBJ databases">
        <authorList>
            <person name="Keele B.F."/>
        </authorList>
    </citation>
    <scope>NUCLEOTIDE SEQUENCE [LARGE SCALE GENOMIC DNA]</scope>
    <source>
        <strain evidence="3 4">YL28-9</strain>
    </source>
</reference>
<dbReference type="PANTHER" id="PTHR40469:SF2">
    <property type="entry name" value="GALACTOSE-BINDING DOMAIN-LIKE SUPERFAMILY PROTEIN"/>
    <property type="match status" value="1"/>
</dbReference>
<dbReference type="PANTHER" id="PTHR40469">
    <property type="entry name" value="SECRETED GLYCOSYL HYDROLASE"/>
    <property type="match status" value="1"/>
</dbReference>
<dbReference type="OrthoDB" id="9816308at2"/>
<name>A0A2T3HS04_9SPHI</name>
<sequence>MKKITSLLLLFVMAGFFGAVLAQTNAPRILVFSKTEKFRHNSIPEGIAAIKKLGAENNFLVDATEDAAAFTPQNLKKYAVVVFLNTTGDVLDDAQQKAFEKYIKSKKGYVGVHAATDTEYGWPWYGKLAGAYFVNHPQVQTARFMVKDKKHPATSFLPDTVWTRKDELYNFKDINPNLKVLLTIDESSYQGGTNGPEHPMAWCHVYEGSRAFTTALGHTKESYSEPLFLKHLLGGIEYALGRRK</sequence>
<dbReference type="InterPro" id="IPR029010">
    <property type="entry name" value="ThuA-like"/>
</dbReference>
<dbReference type="Gene3D" id="3.40.50.880">
    <property type="match status" value="1"/>
</dbReference>
<keyword evidence="1" id="KW-0732">Signal</keyword>
<protein>
    <submittedName>
        <fullName evidence="3">Crp/Fnr family transcriptional regulator</fullName>
    </submittedName>
</protein>
<dbReference type="AlphaFoldDB" id="A0A2T3HS04"/>
<evidence type="ECO:0000259" key="2">
    <source>
        <dbReference type="Pfam" id="PF06283"/>
    </source>
</evidence>
<evidence type="ECO:0000256" key="1">
    <source>
        <dbReference type="SAM" id="SignalP"/>
    </source>
</evidence>
<comment type="caution">
    <text evidence="3">The sequence shown here is derived from an EMBL/GenBank/DDBJ whole genome shotgun (WGS) entry which is preliminary data.</text>
</comment>
<dbReference type="EMBL" id="PYLS01000001">
    <property type="protein sequence ID" value="PST85181.1"/>
    <property type="molecule type" value="Genomic_DNA"/>
</dbReference>
<feature type="signal peptide" evidence="1">
    <location>
        <begin position="1"/>
        <end position="22"/>
    </location>
</feature>
<accession>A0A2T3HS04</accession>
<dbReference type="RefSeq" id="WP_107213678.1">
    <property type="nucleotide sequence ID" value="NZ_KZ686268.1"/>
</dbReference>
<feature type="chain" id="PRO_5015674986" evidence="1">
    <location>
        <begin position="23"/>
        <end position="244"/>
    </location>
</feature>
<gene>
    <name evidence="3" type="ORF">C7T94_03495</name>
</gene>
<dbReference type="InterPro" id="IPR029062">
    <property type="entry name" value="Class_I_gatase-like"/>
</dbReference>
<organism evidence="3 4">
    <name type="scientific">Pedobacter yulinensis</name>
    <dbReference type="NCBI Taxonomy" id="2126353"/>
    <lineage>
        <taxon>Bacteria</taxon>
        <taxon>Pseudomonadati</taxon>
        <taxon>Bacteroidota</taxon>
        <taxon>Sphingobacteriia</taxon>
        <taxon>Sphingobacteriales</taxon>
        <taxon>Sphingobacteriaceae</taxon>
        <taxon>Pedobacter</taxon>
    </lineage>
</organism>
<feature type="domain" description="ThuA-like" evidence="2">
    <location>
        <begin position="28"/>
        <end position="239"/>
    </location>
</feature>
<dbReference type="SUPFAM" id="SSF52317">
    <property type="entry name" value="Class I glutamine amidotransferase-like"/>
    <property type="match status" value="1"/>
</dbReference>
<keyword evidence="4" id="KW-1185">Reference proteome</keyword>
<evidence type="ECO:0000313" key="4">
    <source>
        <dbReference type="Proteomes" id="UP000240912"/>
    </source>
</evidence>
<dbReference type="Pfam" id="PF06283">
    <property type="entry name" value="ThuA"/>
    <property type="match status" value="1"/>
</dbReference>
<dbReference type="Proteomes" id="UP000240912">
    <property type="component" value="Unassembled WGS sequence"/>
</dbReference>